<dbReference type="SMART" id="SM00326">
    <property type="entry name" value="SH3"/>
    <property type="match status" value="3"/>
</dbReference>
<dbReference type="PANTHER" id="PTHR14167:SF23">
    <property type="entry name" value="CD2-ASSOCIATED PROTEIN"/>
    <property type="match status" value="1"/>
</dbReference>
<dbReference type="Proteomes" id="UP000186698">
    <property type="component" value="Chromosome 5L"/>
</dbReference>
<feature type="compositionally biased region" description="Pro residues" evidence="3">
    <location>
        <begin position="663"/>
        <end position="672"/>
    </location>
</feature>
<feature type="compositionally biased region" description="Basic and acidic residues" evidence="3">
    <location>
        <begin position="543"/>
        <end position="566"/>
    </location>
</feature>
<dbReference type="Pfam" id="PF00018">
    <property type="entry name" value="SH3_1"/>
    <property type="match status" value="2"/>
</dbReference>
<dbReference type="PANTHER" id="PTHR14167">
    <property type="entry name" value="SH3 DOMAIN-CONTAINING"/>
    <property type="match status" value="1"/>
</dbReference>
<dbReference type="InterPro" id="IPR050384">
    <property type="entry name" value="Endophilin_SH3RF"/>
</dbReference>
<feature type="compositionally biased region" description="Basic and acidic residues" evidence="3">
    <location>
        <begin position="619"/>
        <end position="644"/>
    </location>
</feature>
<keyword evidence="1 2" id="KW-0728">SH3 domain</keyword>
<organism evidence="5 6">
    <name type="scientific">Xenopus laevis</name>
    <name type="common">African clawed frog</name>
    <dbReference type="NCBI Taxonomy" id="8355"/>
    <lineage>
        <taxon>Eukaryota</taxon>
        <taxon>Metazoa</taxon>
        <taxon>Chordata</taxon>
        <taxon>Craniata</taxon>
        <taxon>Vertebrata</taxon>
        <taxon>Euteleostomi</taxon>
        <taxon>Amphibia</taxon>
        <taxon>Batrachia</taxon>
        <taxon>Anura</taxon>
        <taxon>Pipoidea</taxon>
        <taxon>Pipidae</taxon>
        <taxon>Xenopodinae</taxon>
        <taxon>Xenopus</taxon>
        <taxon>Xenopus</taxon>
    </lineage>
</organism>
<evidence type="ECO:0000313" key="5">
    <source>
        <dbReference type="Proteomes" id="UP000186698"/>
    </source>
</evidence>
<feature type="compositionally biased region" description="Basic and acidic residues" evidence="3">
    <location>
        <begin position="478"/>
        <end position="492"/>
    </location>
</feature>
<dbReference type="GO" id="GO:0005886">
    <property type="term" value="C:plasma membrane"/>
    <property type="evidence" value="ECO:0000318"/>
    <property type="project" value="GO_Central"/>
</dbReference>
<dbReference type="SUPFAM" id="SSF50044">
    <property type="entry name" value="SH3-domain"/>
    <property type="match status" value="3"/>
</dbReference>
<dbReference type="InterPro" id="IPR035775">
    <property type="entry name" value="CD2AP_SH3_1"/>
</dbReference>
<dbReference type="AlphaFoldDB" id="A0A8J1KPI2"/>
<sequence length="749" mass="82944">MVEYIVEYDYDAVNEDELTIRVGDIIKNVNKLEEDGWLEGEVNGKRGAFPDNFVKSSSSAGCVQQPNMSLDLVEIKKDPEPKEENVSSKREKSGNVASLVQRMSVYGIPGMGPPPQPKSIKKKSKKRQCKVLYEYVPQNEDELELNVGEILDVIEEVEEGWWRGSNSGKSGLFPSNFVKELELSDDGESQESTEDSEQSVTTPIATPASPVPSPVNGPDASPLATAQPKRVMGVGFGDIFKEGSVKLKTRMPAPEPEVKKPEKPVPVQPSGSIKVLRSASSDASRTETDNKPKAKEMCRALFNYESVNDDELSFKEGDIICLTSKDTGDPGWWKGEFNGKEGVFPDNFVAIIQDSEKEKPRKPPPPIKSPAPKPELRIGEKKLTPTKTEEKDEKPLLDLKPPKPAAPQVPPKKPSLVSKSNSLLKPAVIPPKRPEKPAFPSPTSKPNGDLLLIRPKPESETLNKAKTELDQQVLSRPKSTEAELHNKAKTDLEQILSRPKSEVEPHSKTKTDLEQILNKPKSEAEPLNKTKMDLEQILSRPKSNGEQHNKTKMDLEHILSRTKSVEVEPAAKSPRDEVDFFGDAIPTSNHLSHPTANRPKMQGKRLPGRFNGPNAQSKDLTDSVKVLKEEENESAKVKTPEVKKPLAPSIGTSPLPTSFPVSKPAPSPPVPLPTEAKVKSDVTDSKRSEKSEMDDLKAQISDLLSIVHALRKEHRKEMDHLKKQLDEERLLRTHLETEVDKLKKAVQLT</sequence>
<dbReference type="FunFam" id="2.30.30.40:FF:000072">
    <property type="entry name" value="Unconventional Myosin IB"/>
    <property type="match status" value="2"/>
</dbReference>
<dbReference type="CTD" id="445851"/>
<dbReference type="CDD" id="cd12054">
    <property type="entry name" value="SH3_CD2AP_2"/>
    <property type="match status" value="1"/>
</dbReference>
<feature type="region of interest" description="Disordered" evidence="3">
    <location>
        <begin position="183"/>
        <end position="228"/>
    </location>
</feature>
<feature type="compositionally biased region" description="Basic and acidic residues" evidence="3">
    <location>
        <begin position="499"/>
        <end position="513"/>
    </location>
</feature>
<dbReference type="GO" id="GO:0007015">
    <property type="term" value="P:actin filament organization"/>
    <property type="evidence" value="ECO:0000318"/>
    <property type="project" value="GO_Central"/>
</dbReference>
<feature type="domain" description="SH3" evidence="4">
    <location>
        <begin position="293"/>
        <end position="354"/>
    </location>
</feature>
<dbReference type="Gene3D" id="2.30.30.40">
    <property type="entry name" value="SH3 Domains"/>
    <property type="match status" value="3"/>
</dbReference>
<name>A0A8J1KPI2_XENLA</name>
<dbReference type="GeneID" id="445851"/>
<proteinExistence type="predicted"/>
<dbReference type="RefSeq" id="XP_041418139.1">
    <property type="nucleotide sequence ID" value="XM_041562205.1"/>
</dbReference>
<dbReference type="OrthoDB" id="5340910at2759"/>
<dbReference type="PRINTS" id="PR00499">
    <property type="entry name" value="P67PHOX"/>
</dbReference>
<evidence type="ECO:0000256" key="1">
    <source>
        <dbReference type="ARBA" id="ARBA00022443"/>
    </source>
</evidence>
<evidence type="ECO:0000256" key="2">
    <source>
        <dbReference type="PROSITE-ProRule" id="PRU00192"/>
    </source>
</evidence>
<dbReference type="CDD" id="cd12056">
    <property type="entry name" value="SH3_CD2AP_3"/>
    <property type="match status" value="1"/>
</dbReference>
<feature type="compositionally biased region" description="Acidic residues" evidence="3">
    <location>
        <begin position="183"/>
        <end position="197"/>
    </location>
</feature>
<dbReference type="PROSITE" id="PS50002">
    <property type="entry name" value="SH3"/>
    <property type="match status" value="3"/>
</dbReference>
<feature type="domain" description="SH3" evidence="4">
    <location>
        <begin position="124"/>
        <end position="183"/>
    </location>
</feature>
<protein>
    <submittedName>
        <fullName evidence="6">CD2-associated protein L homeolog isoform X1</fullName>
    </submittedName>
</protein>
<dbReference type="GO" id="GO:0016477">
    <property type="term" value="P:cell migration"/>
    <property type="evidence" value="ECO:0000318"/>
    <property type="project" value="GO_Central"/>
</dbReference>
<accession>A0A8J1KPI2</accession>
<dbReference type="InterPro" id="IPR035776">
    <property type="entry name" value="CD2AP_SH_2"/>
</dbReference>
<evidence type="ECO:0000313" key="6">
    <source>
        <dbReference type="RefSeq" id="XP_041418139.1"/>
    </source>
</evidence>
<feature type="compositionally biased region" description="Pro residues" evidence="3">
    <location>
        <begin position="363"/>
        <end position="373"/>
    </location>
</feature>
<dbReference type="InterPro" id="IPR036028">
    <property type="entry name" value="SH3-like_dom_sf"/>
</dbReference>
<reference evidence="6" key="1">
    <citation type="submission" date="2025-08" db="UniProtKB">
        <authorList>
            <consortium name="RefSeq"/>
        </authorList>
    </citation>
    <scope>IDENTIFICATION</scope>
    <source>
        <strain evidence="6">J_2021</strain>
        <tissue evidence="6">Erythrocytes</tissue>
    </source>
</reference>
<feature type="compositionally biased region" description="Basic and acidic residues" evidence="3">
    <location>
        <begin position="520"/>
        <end position="534"/>
    </location>
</feature>
<evidence type="ECO:0000259" key="4">
    <source>
        <dbReference type="PROSITE" id="PS50002"/>
    </source>
</evidence>
<feature type="domain" description="SH3" evidence="4">
    <location>
        <begin position="1"/>
        <end position="59"/>
    </location>
</feature>
<dbReference type="Pfam" id="PF14604">
    <property type="entry name" value="SH3_9"/>
    <property type="match status" value="1"/>
</dbReference>
<dbReference type="GO" id="GO:0005737">
    <property type="term" value="C:cytoplasm"/>
    <property type="evidence" value="ECO:0000318"/>
    <property type="project" value="GO_Central"/>
</dbReference>
<feature type="compositionally biased region" description="Pro residues" evidence="3">
    <location>
        <begin position="402"/>
        <end position="413"/>
    </location>
</feature>
<dbReference type="GO" id="GO:0031252">
    <property type="term" value="C:cell leading edge"/>
    <property type="evidence" value="ECO:0000318"/>
    <property type="project" value="GO_Central"/>
</dbReference>
<feature type="compositionally biased region" description="Basic and acidic residues" evidence="3">
    <location>
        <begin position="455"/>
        <end position="469"/>
    </location>
</feature>
<dbReference type="PRINTS" id="PR00452">
    <property type="entry name" value="SH3DOMAIN"/>
</dbReference>
<feature type="compositionally biased region" description="Polar residues" evidence="3">
    <location>
        <begin position="586"/>
        <end position="595"/>
    </location>
</feature>
<feature type="compositionally biased region" description="Basic and acidic residues" evidence="3">
    <location>
        <begin position="676"/>
        <end position="695"/>
    </location>
</feature>
<gene>
    <name evidence="6" type="primary">cd2ap.L</name>
    <name evidence="6" type="synonym">cd2ap</name>
    <name evidence="6" type="synonym">cd2ap.S</name>
</gene>
<dbReference type="InterPro" id="IPR001452">
    <property type="entry name" value="SH3_domain"/>
</dbReference>
<dbReference type="InterPro" id="IPR035777">
    <property type="entry name" value="CD2AP_SH3_3"/>
</dbReference>
<dbReference type="CDD" id="cd12053">
    <property type="entry name" value="SH3_CD2AP_1"/>
    <property type="match status" value="1"/>
</dbReference>
<feature type="region of interest" description="Disordered" evidence="3">
    <location>
        <begin position="250"/>
        <end position="292"/>
    </location>
</feature>
<dbReference type="GO" id="GO:0031982">
    <property type="term" value="C:vesicle"/>
    <property type="evidence" value="ECO:0000318"/>
    <property type="project" value="GO_Central"/>
</dbReference>
<feature type="compositionally biased region" description="Basic and acidic residues" evidence="3">
    <location>
        <begin position="374"/>
        <end position="401"/>
    </location>
</feature>
<keyword evidence="5" id="KW-1185">Reference proteome</keyword>
<feature type="region of interest" description="Disordered" evidence="3">
    <location>
        <begin position="350"/>
        <end position="695"/>
    </location>
</feature>
<evidence type="ECO:0000256" key="3">
    <source>
        <dbReference type="SAM" id="MobiDB-lite"/>
    </source>
</evidence>